<feature type="compositionally biased region" description="Low complexity" evidence="1">
    <location>
        <begin position="45"/>
        <end position="65"/>
    </location>
</feature>
<evidence type="ECO:0000313" key="3">
    <source>
        <dbReference type="Proteomes" id="UP001610444"/>
    </source>
</evidence>
<feature type="compositionally biased region" description="Low complexity" evidence="1">
    <location>
        <begin position="119"/>
        <end position="132"/>
    </location>
</feature>
<evidence type="ECO:0000256" key="1">
    <source>
        <dbReference type="SAM" id="MobiDB-lite"/>
    </source>
</evidence>
<feature type="region of interest" description="Disordered" evidence="1">
    <location>
        <begin position="238"/>
        <end position="341"/>
    </location>
</feature>
<dbReference type="GeneID" id="98157262"/>
<dbReference type="Proteomes" id="UP001610444">
    <property type="component" value="Unassembled WGS sequence"/>
</dbReference>
<proteinExistence type="predicted"/>
<feature type="compositionally biased region" description="Basic and acidic residues" evidence="1">
    <location>
        <begin position="301"/>
        <end position="314"/>
    </location>
</feature>
<evidence type="ECO:0000313" key="2">
    <source>
        <dbReference type="EMBL" id="KAL2837998.1"/>
    </source>
</evidence>
<accession>A0ABR4JD75</accession>
<feature type="compositionally biased region" description="Low complexity" evidence="1">
    <location>
        <begin position="89"/>
        <end position="99"/>
    </location>
</feature>
<sequence length="384" mass="41800">MASVQLQSPSMTDYRLPMHQVPSRKPVSTAPPGQQFQAYHNGGYPQQQQQYRPQQQPPQQLSQHPSVASLQHSRRRTSSSNALPYNSHQQQQQQQQYQQPYTTGPSPQHSMTVPHNPLARRLSSATTSTTSTGNNPTNQDIRRSSSSRSGNSQMSYVALLRRQKATVWCDRAQPEDPRLRAQKLVDKKRAYLEVHGAGTGRASTLGSGKGKHGIKVTDLSPSALVGATVPVRLSANEIGDADDDANSERGFPYRRTGSGRSSIGSGHRYPSGYQRNTQGTMGSNSPPPNEKNDLPGVSEHPSTDKPEEQKDTGSMKDNATTNSKDSEQEDSFGTVGDLGAPSAANLAAEKAKKAADLRRRGSVDERTTSMTNVRLFVANPDLSD</sequence>
<dbReference type="EMBL" id="JBFXLR010000090">
    <property type="protein sequence ID" value="KAL2837998.1"/>
    <property type="molecule type" value="Genomic_DNA"/>
</dbReference>
<feature type="compositionally biased region" description="Polar residues" evidence="1">
    <location>
        <begin position="100"/>
        <end position="113"/>
    </location>
</feature>
<name>A0ABR4JD75_9EURO</name>
<comment type="caution">
    <text evidence="2">The sequence shown here is derived from an EMBL/GenBank/DDBJ whole genome shotgun (WGS) entry which is preliminary data.</text>
</comment>
<feature type="compositionally biased region" description="Low complexity" evidence="1">
    <location>
        <begin position="254"/>
        <end position="268"/>
    </location>
</feature>
<feature type="compositionally biased region" description="Polar residues" evidence="1">
    <location>
        <begin position="78"/>
        <end position="88"/>
    </location>
</feature>
<reference evidence="2 3" key="1">
    <citation type="submission" date="2024-07" db="EMBL/GenBank/DDBJ databases">
        <title>Section-level genome sequencing and comparative genomics of Aspergillus sections Usti and Cavernicolus.</title>
        <authorList>
            <consortium name="Lawrence Berkeley National Laboratory"/>
            <person name="Nybo J.L."/>
            <person name="Vesth T.C."/>
            <person name="Theobald S."/>
            <person name="Frisvad J.C."/>
            <person name="Larsen T.O."/>
            <person name="Kjaerboelling I."/>
            <person name="Rothschild-Mancinelli K."/>
            <person name="Lyhne E.K."/>
            <person name="Kogle M.E."/>
            <person name="Barry K."/>
            <person name="Clum A."/>
            <person name="Na H."/>
            <person name="Ledsgaard L."/>
            <person name="Lin J."/>
            <person name="Lipzen A."/>
            <person name="Kuo A."/>
            <person name="Riley R."/>
            <person name="Mondo S."/>
            <person name="LaButti K."/>
            <person name="Haridas S."/>
            <person name="Pangalinan J."/>
            <person name="Salamov A.A."/>
            <person name="Simmons B.A."/>
            <person name="Magnuson J.K."/>
            <person name="Chen J."/>
            <person name="Drula E."/>
            <person name="Henrissat B."/>
            <person name="Wiebenga A."/>
            <person name="Lubbers R.J."/>
            <person name="Gomes A.C."/>
            <person name="Macurrencykelacurrency M.R."/>
            <person name="Stajich J."/>
            <person name="Grigoriev I.V."/>
            <person name="Mortensen U.H."/>
            <person name="De vries R.P."/>
            <person name="Baker S.E."/>
            <person name="Andersen M.R."/>
        </authorList>
    </citation>
    <scope>NUCLEOTIDE SEQUENCE [LARGE SCALE GENOMIC DNA]</scope>
    <source>
        <strain evidence="2 3">CBS 756.74</strain>
    </source>
</reference>
<gene>
    <name evidence="2" type="ORF">BJX68DRAFT_249384</name>
</gene>
<feature type="region of interest" description="Disordered" evidence="1">
    <location>
        <begin position="1"/>
        <end position="153"/>
    </location>
</feature>
<protein>
    <submittedName>
        <fullName evidence="2">Uncharacterized protein</fullName>
    </submittedName>
</protein>
<dbReference type="RefSeq" id="XP_070892796.1">
    <property type="nucleotide sequence ID" value="XM_071042098.1"/>
</dbReference>
<organism evidence="2 3">
    <name type="scientific">Aspergillus pseudodeflectus</name>
    <dbReference type="NCBI Taxonomy" id="176178"/>
    <lineage>
        <taxon>Eukaryota</taxon>
        <taxon>Fungi</taxon>
        <taxon>Dikarya</taxon>
        <taxon>Ascomycota</taxon>
        <taxon>Pezizomycotina</taxon>
        <taxon>Eurotiomycetes</taxon>
        <taxon>Eurotiomycetidae</taxon>
        <taxon>Eurotiales</taxon>
        <taxon>Aspergillaceae</taxon>
        <taxon>Aspergillus</taxon>
        <taxon>Aspergillus subgen. Nidulantes</taxon>
    </lineage>
</organism>
<feature type="compositionally biased region" description="Polar residues" evidence="1">
    <location>
        <begin position="1"/>
        <end position="11"/>
    </location>
</feature>
<feature type="compositionally biased region" description="Polar residues" evidence="1">
    <location>
        <begin position="273"/>
        <end position="284"/>
    </location>
</feature>
<keyword evidence="3" id="KW-1185">Reference proteome</keyword>